<protein>
    <submittedName>
        <fullName evidence="1">HAD family phosphatase</fullName>
    </submittedName>
</protein>
<dbReference type="RefSeq" id="WP_193530038.1">
    <property type="nucleotide sequence ID" value="NZ_JADCJZ010000002.1"/>
</dbReference>
<dbReference type="SFLD" id="SFLDG01140">
    <property type="entry name" value="C2.B:_Phosphomannomutase_and_P"/>
    <property type="match status" value="1"/>
</dbReference>
<sequence>MQNTAVFCDMDGTLLNSEHRISMRTRRAIAGLAGRGIPFAVVTSRGIAGTYPVLELGGVSCTAVTYGGGVILDEGRNVIFHDGFSRAKAQEVADFLGAECPNVAWIAYSFEDWVSPHRSDPRVRREERVVMAEARDGGVDSIERDEVQKLLCICDPEDTLEVERRLSERFPELTVVKSSDILIEVMPAGLSKAGAVRFLCDHWGVDPADALAFGDNYNDVPMLEVAGRSYLMGNAPDELLARMPLHAPGNDEDGVARVLEELGFVR</sequence>
<comment type="caution">
    <text evidence="1">The sequence shown here is derived from an EMBL/GenBank/DDBJ whole genome shotgun (WGS) entry which is preliminary data.</text>
</comment>
<dbReference type="NCBIfam" id="TIGR00099">
    <property type="entry name" value="Cof-subfamily"/>
    <property type="match status" value="1"/>
</dbReference>
<dbReference type="Proteomes" id="UP001194273">
    <property type="component" value="Unassembled WGS sequence"/>
</dbReference>
<dbReference type="PROSITE" id="PS01229">
    <property type="entry name" value="COF_2"/>
    <property type="match status" value="1"/>
</dbReference>
<dbReference type="Gene3D" id="3.40.50.1000">
    <property type="entry name" value="HAD superfamily/HAD-like"/>
    <property type="match status" value="1"/>
</dbReference>
<proteinExistence type="predicted"/>
<dbReference type="CDD" id="cd07516">
    <property type="entry name" value="HAD_Pase"/>
    <property type="match status" value="1"/>
</dbReference>
<dbReference type="Gene3D" id="3.30.1240.10">
    <property type="match status" value="1"/>
</dbReference>
<organism evidence="1 2">
    <name type="scientific">Thermophilibacter gallinarum</name>
    <dbReference type="NCBI Taxonomy" id="2779357"/>
    <lineage>
        <taxon>Bacteria</taxon>
        <taxon>Bacillati</taxon>
        <taxon>Actinomycetota</taxon>
        <taxon>Coriobacteriia</taxon>
        <taxon>Coriobacteriales</taxon>
        <taxon>Atopobiaceae</taxon>
        <taxon>Thermophilibacter</taxon>
    </lineage>
</organism>
<keyword evidence="2" id="KW-1185">Reference proteome</keyword>
<accession>A0ABR9QTV7</accession>
<dbReference type="InterPro" id="IPR000150">
    <property type="entry name" value="Cof"/>
</dbReference>
<dbReference type="EMBL" id="JADCJZ010000002">
    <property type="protein sequence ID" value="MBE5024506.1"/>
    <property type="molecule type" value="Genomic_DNA"/>
</dbReference>
<dbReference type="PANTHER" id="PTHR10000">
    <property type="entry name" value="PHOSPHOSERINE PHOSPHATASE"/>
    <property type="match status" value="1"/>
</dbReference>
<dbReference type="Pfam" id="PF08282">
    <property type="entry name" value="Hydrolase_3"/>
    <property type="match status" value="1"/>
</dbReference>
<dbReference type="InterPro" id="IPR023214">
    <property type="entry name" value="HAD_sf"/>
</dbReference>
<dbReference type="InterPro" id="IPR036412">
    <property type="entry name" value="HAD-like_sf"/>
</dbReference>
<evidence type="ECO:0000313" key="2">
    <source>
        <dbReference type="Proteomes" id="UP001194273"/>
    </source>
</evidence>
<dbReference type="PANTHER" id="PTHR10000:SF8">
    <property type="entry name" value="HAD SUPERFAMILY HYDROLASE-LIKE, TYPE 3"/>
    <property type="match status" value="1"/>
</dbReference>
<reference evidence="1 2" key="1">
    <citation type="submission" date="2020-10" db="EMBL/GenBank/DDBJ databases">
        <title>ChiBAC.</title>
        <authorList>
            <person name="Zenner C."/>
            <person name="Hitch T.C.A."/>
            <person name="Clavel T."/>
        </authorList>
    </citation>
    <scope>NUCLEOTIDE SEQUENCE [LARGE SCALE GENOMIC DNA]</scope>
    <source>
        <strain evidence="1 2">DSM 107455</strain>
    </source>
</reference>
<gene>
    <name evidence="1" type="ORF">INF26_06540</name>
</gene>
<dbReference type="InterPro" id="IPR006379">
    <property type="entry name" value="HAD-SF_hydro_IIB"/>
</dbReference>
<dbReference type="SUPFAM" id="SSF56784">
    <property type="entry name" value="HAD-like"/>
    <property type="match status" value="1"/>
</dbReference>
<name>A0ABR9QTV7_9ACTN</name>
<dbReference type="PROSITE" id="PS01228">
    <property type="entry name" value="COF_1"/>
    <property type="match status" value="1"/>
</dbReference>
<evidence type="ECO:0000313" key="1">
    <source>
        <dbReference type="EMBL" id="MBE5024506.1"/>
    </source>
</evidence>
<dbReference type="NCBIfam" id="TIGR01484">
    <property type="entry name" value="HAD-SF-IIB"/>
    <property type="match status" value="1"/>
</dbReference>
<dbReference type="SFLD" id="SFLDS00003">
    <property type="entry name" value="Haloacid_Dehalogenase"/>
    <property type="match status" value="1"/>
</dbReference>